<dbReference type="RefSeq" id="WP_098196228.1">
    <property type="nucleotide sequence ID" value="NZ_CP023777.1"/>
</dbReference>
<reference evidence="2 3" key="1">
    <citation type="submission" date="2017-10" db="EMBL/GenBank/DDBJ databases">
        <title>Paenichitinophaga pekingensis gen. nov., sp. nov., isolated from activated sludge.</title>
        <authorList>
            <person name="Jin D."/>
            <person name="Kong X."/>
            <person name="Deng Y."/>
            <person name="Bai Z."/>
        </authorList>
    </citation>
    <scope>NUCLEOTIDE SEQUENCE [LARGE SCALE GENOMIC DNA]</scope>
    <source>
        <strain evidence="2 3">13</strain>
    </source>
</reference>
<dbReference type="OrthoDB" id="9034933at2"/>
<accession>A0A291R144</accession>
<evidence type="ECO:0000313" key="2">
    <source>
        <dbReference type="EMBL" id="ATL49862.1"/>
    </source>
</evidence>
<sequence>MESNKFFKSFFGAIATLLVLVAAGLYGCPKYNVWQQQLAGEAELKRAEQNRKIAIQEAEAKRESAKSLAEAEVIRAQGVAKANQIIGESLKNNEVYLHYLWLEHLEKANVVYIPTEAGLPIMEAGRGLGRNAAPANK</sequence>
<keyword evidence="2" id="KW-0645">Protease</keyword>
<protein>
    <submittedName>
        <fullName evidence="2">Membrane protease subunit</fullName>
    </submittedName>
</protein>
<organism evidence="2 3">
    <name type="scientific">Chitinophaga caeni</name>
    <dbReference type="NCBI Taxonomy" id="2029983"/>
    <lineage>
        <taxon>Bacteria</taxon>
        <taxon>Pseudomonadati</taxon>
        <taxon>Bacteroidota</taxon>
        <taxon>Chitinophagia</taxon>
        <taxon>Chitinophagales</taxon>
        <taxon>Chitinophagaceae</taxon>
        <taxon>Chitinophaga</taxon>
    </lineage>
</organism>
<feature type="coiled-coil region" evidence="1">
    <location>
        <begin position="39"/>
        <end position="66"/>
    </location>
</feature>
<dbReference type="AlphaFoldDB" id="A0A291R144"/>
<dbReference type="PROSITE" id="PS51257">
    <property type="entry name" value="PROKAR_LIPOPROTEIN"/>
    <property type="match status" value="1"/>
</dbReference>
<dbReference type="EMBL" id="CP023777">
    <property type="protein sequence ID" value="ATL49862.1"/>
    <property type="molecule type" value="Genomic_DNA"/>
</dbReference>
<proteinExistence type="predicted"/>
<evidence type="ECO:0000256" key="1">
    <source>
        <dbReference type="SAM" id="Coils"/>
    </source>
</evidence>
<gene>
    <name evidence="2" type="ORF">COR50_13205</name>
</gene>
<dbReference type="GO" id="GO:0008233">
    <property type="term" value="F:peptidase activity"/>
    <property type="evidence" value="ECO:0007669"/>
    <property type="project" value="UniProtKB-KW"/>
</dbReference>
<keyword evidence="3" id="KW-1185">Reference proteome</keyword>
<dbReference type="Proteomes" id="UP000220133">
    <property type="component" value="Chromosome"/>
</dbReference>
<keyword evidence="1" id="KW-0175">Coiled coil</keyword>
<keyword evidence="2" id="KW-0378">Hydrolase</keyword>
<evidence type="ECO:0000313" key="3">
    <source>
        <dbReference type="Proteomes" id="UP000220133"/>
    </source>
</evidence>
<dbReference type="GO" id="GO:0006508">
    <property type="term" value="P:proteolysis"/>
    <property type="evidence" value="ECO:0007669"/>
    <property type="project" value="UniProtKB-KW"/>
</dbReference>
<name>A0A291R144_9BACT</name>
<dbReference type="KEGG" id="cbae:COR50_13205"/>